<keyword evidence="1" id="KW-0472">Membrane</keyword>
<evidence type="ECO:0008006" key="4">
    <source>
        <dbReference type="Google" id="ProtNLM"/>
    </source>
</evidence>
<dbReference type="eggNOG" id="ENOG503116I">
    <property type="taxonomic scope" value="Bacteria"/>
</dbReference>
<feature type="transmembrane region" description="Helical" evidence="1">
    <location>
        <begin position="79"/>
        <end position="97"/>
    </location>
</feature>
<feature type="transmembrane region" description="Helical" evidence="1">
    <location>
        <begin position="44"/>
        <end position="67"/>
    </location>
</feature>
<dbReference type="AlphaFoldDB" id="A0A077EDJ9"/>
<evidence type="ECO:0000256" key="1">
    <source>
        <dbReference type="SAM" id="Phobius"/>
    </source>
</evidence>
<feature type="transmembrane region" description="Helical" evidence="1">
    <location>
        <begin position="136"/>
        <end position="154"/>
    </location>
</feature>
<dbReference type="RefSeq" id="WP_228050552.1">
    <property type="nucleotide sequence ID" value="NZ_CP007547.1"/>
</dbReference>
<feature type="transmembrane region" description="Helical" evidence="1">
    <location>
        <begin position="103"/>
        <end position="124"/>
    </location>
</feature>
<dbReference type="EMBL" id="CP007547">
    <property type="protein sequence ID" value="AIL45567.1"/>
    <property type="molecule type" value="Genomic_DNA"/>
</dbReference>
<organism evidence="2 3">
    <name type="scientific">Elizabethkingia anophelis NUHP1</name>
    <dbReference type="NCBI Taxonomy" id="1338011"/>
    <lineage>
        <taxon>Bacteria</taxon>
        <taxon>Pseudomonadati</taxon>
        <taxon>Bacteroidota</taxon>
        <taxon>Flavobacteriia</taxon>
        <taxon>Flavobacteriales</taxon>
        <taxon>Weeksellaceae</taxon>
        <taxon>Elizabethkingia</taxon>
    </lineage>
</organism>
<feature type="transmembrane region" description="Helical" evidence="1">
    <location>
        <begin position="160"/>
        <end position="180"/>
    </location>
</feature>
<dbReference type="HOGENOM" id="CLU_1364417_0_0_10"/>
<accession>A0A077EDJ9</accession>
<dbReference type="KEGG" id="eao:BD94_1792"/>
<name>A0A077EDJ9_9FLAO</name>
<dbReference type="Proteomes" id="UP000028933">
    <property type="component" value="Chromosome"/>
</dbReference>
<reference evidence="2" key="1">
    <citation type="journal article" date="2013" name="Lancet">
        <title>First case of E anophelis outbreak in an intensive-care unit.</title>
        <authorList>
            <person name="Teo J."/>
            <person name="Tan S.Y."/>
            <person name="Tay M."/>
            <person name="Ding Y."/>
            <person name="Kjelleberg S."/>
            <person name="Givskov M."/>
            <person name="Lin R.T."/>
            <person name="Yang L."/>
        </authorList>
    </citation>
    <scope>NUCLEOTIDE SEQUENCE [LARGE SCALE GENOMIC DNA]</scope>
    <source>
        <strain evidence="2">NUHP1</strain>
    </source>
</reference>
<dbReference type="STRING" id="1338011.BD94_1792"/>
<evidence type="ECO:0000313" key="2">
    <source>
        <dbReference type="EMBL" id="AIL45567.1"/>
    </source>
</evidence>
<protein>
    <recommendedName>
        <fullName evidence="4">DUF308 domain-containing protein</fullName>
    </recommendedName>
</protein>
<reference evidence="2" key="2">
    <citation type="journal article" date="2015" name="Genome Biol. Evol.">
        <title>Complete Genome Sequence and Transcriptomic Analysis of the Novel Pathogen Elizabethkingia anophelis in Response to Oxidative Stress.</title>
        <authorList>
            <person name="Li Y."/>
            <person name="Liu Y."/>
            <person name="Chew S.C."/>
            <person name="Tay M."/>
            <person name="Salido M.M."/>
            <person name="Teo J."/>
            <person name="Lauro F.M."/>
            <person name="Givskov M."/>
            <person name="Yang L."/>
        </authorList>
    </citation>
    <scope>NUCLEOTIDE SEQUENCE</scope>
    <source>
        <strain evidence="2">NUHP1</strain>
    </source>
</reference>
<keyword evidence="1" id="KW-1133">Transmembrane helix</keyword>
<sequence>MNLHSFNISIRSSVKGLFLLILTAILFILAAIINFSLSYITPHTLFYCVLLAIAFTLSSITKFIFFIKNNNSIKGWSWYIFYEIIITVLSIYLYQYAEGNNIISIQGFILLCHSGILLSLSTDLRNHEYVNWKKPARASALSILFSLILIAHSTFDFIPIKIIITVIFITIGITSVIIALELKKLNQHYKSIKILRRELK</sequence>
<keyword evidence="1" id="KW-0812">Transmembrane</keyword>
<feature type="transmembrane region" description="Helical" evidence="1">
    <location>
        <begin position="16"/>
        <end position="38"/>
    </location>
</feature>
<gene>
    <name evidence="2" type="ORF">BD94_1792</name>
</gene>
<evidence type="ECO:0000313" key="3">
    <source>
        <dbReference type="Proteomes" id="UP000028933"/>
    </source>
</evidence>
<proteinExistence type="predicted"/>